<dbReference type="CTD" id="80067"/>
<evidence type="ECO:0000313" key="2">
    <source>
        <dbReference type="Proteomes" id="UP000264820"/>
    </source>
</evidence>
<dbReference type="Proteomes" id="UP000264820">
    <property type="component" value="Unplaced"/>
</dbReference>
<dbReference type="PANTHER" id="PTHR14815:SF2">
    <property type="entry name" value="DDB1- AND CUL4-ASSOCIATED FACTOR 17"/>
    <property type="match status" value="1"/>
</dbReference>
<reference evidence="1" key="2">
    <citation type="submission" date="2025-09" db="UniProtKB">
        <authorList>
            <consortium name="Ensembl"/>
        </authorList>
    </citation>
    <scope>IDENTIFICATION</scope>
</reference>
<keyword evidence="2" id="KW-1185">Reference proteome</keyword>
<dbReference type="KEGG" id="hcq:109507872"/>
<dbReference type="GeneTree" id="ENSGT00390000012728"/>
<dbReference type="OrthoDB" id="9971789at2759"/>
<dbReference type="GO" id="GO:0080008">
    <property type="term" value="C:Cul4-RING E3 ubiquitin ligase complex"/>
    <property type="evidence" value="ECO:0007669"/>
    <property type="project" value="TreeGrafter"/>
</dbReference>
<dbReference type="RefSeq" id="XP_019713166.1">
    <property type="nucleotide sequence ID" value="XM_019857607.1"/>
</dbReference>
<dbReference type="GO" id="GO:0016567">
    <property type="term" value="P:protein ubiquitination"/>
    <property type="evidence" value="ECO:0007669"/>
    <property type="project" value="InterPro"/>
</dbReference>
<dbReference type="STRING" id="109280.ENSHCOP00000022758"/>
<sequence>MMAHYWRKKRNVNAAEVLSWRGRGIRDGGTLTRLNTKVLRGILLADHRDFCKVWSKTSKSTILYENGKIYLENYLKCYSCVHSKPHALYDLPKRSKVDKFEDTLLCQSPLETTLASPSDHKSSQLFLTANNWLYRLSESTGQELERVFLSSKHTFRYLSWDVSQEIFYVKSVQNKGTSLSRQAGITQNTVMHLIIFQVFPLQIVGMMEVNKQVFGNGIIDVDLSQGVLAVSYSRKAMKLFSFEHIVQKYLVEKLTLGKPSSLLSGKTVGDVPFGIPVNIHITDCPPVLFEVSCSSNGVQIGGFPWHYIHTPPQKCHQGTHQFRSLKDGTMAINGIQNMSCYSLESDAIFFHPDDSGRIIHAGPRTINILKILGELNSGLPSKVVEDFSMAIHRNNISTSQVTVTSSGRTVKRRLQQLDDDPDQETFRTVIYEDELDLLAVVVTNGADGEGKAQVRLHDNQSGQLLKTVELLEPWDETYRHDLIFDKDTIAHIEQKNTNVCCHIYKLKTATKQDQR</sequence>
<dbReference type="Ensembl" id="ENSHCOT00000000256.1">
    <property type="protein sequence ID" value="ENSHCOP00000022758.1"/>
    <property type="gene ID" value="ENSHCOG00000010708.1"/>
</dbReference>
<proteinExistence type="predicted"/>
<name>A0A3Q2Z9I5_HIPCM</name>
<protein>
    <submittedName>
        <fullName evidence="1">Ddb1 and cul4 associated factor 17</fullName>
    </submittedName>
</protein>
<dbReference type="InterPro" id="IPR031620">
    <property type="entry name" value="DCAF17"/>
</dbReference>
<dbReference type="PANTHER" id="PTHR14815">
    <property type="entry name" value="DDB1- AND CUL4-ASSOCIATED FACTOR 17"/>
    <property type="match status" value="1"/>
</dbReference>
<dbReference type="OMA" id="IQEMNCC"/>
<reference evidence="1" key="1">
    <citation type="submission" date="2025-08" db="UniProtKB">
        <authorList>
            <consortium name="Ensembl"/>
        </authorList>
    </citation>
    <scope>IDENTIFICATION</scope>
</reference>
<accession>A0A3Q2Z9I5</accession>
<dbReference type="GeneID" id="109507872"/>
<dbReference type="AlphaFoldDB" id="A0A3Q2Z9I5"/>
<organism evidence="1 2">
    <name type="scientific">Hippocampus comes</name>
    <name type="common">Tiger tail seahorse</name>
    <dbReference type="NCBI Taxonomy" id="109280"/>
    <lineage>
        <taxon>Eukaryota</taxon>
        <taxon>Metazoa</taxon>
        <taxon>Chordata</taxon>
        <taxon>Craniata</taxon>
        <taxon>Vertebrata</taxon>
        <taxon>Euteleostomi</taxon>
        <taxon>Actinopterygii</taxon>
        <taxon>Neopterygii</taxon>
        <taxon>Teleostei</taxon>
        <taxon>Neoteleostei</taxon>
        <taxon>Acanthomorphata</taxon>
        <taxon>Syngnathiaria</taxon>
        <taxon>Syngnathiformes</taxon>
        <taxon>Syngnathoidei</taxon>
        <taxon>Syngnathidae</taxon>
        <taxon>Hippocampus</taxon>
    </lineage>
</organism>
<dbReference type="Pfam" id="PF15802">
    <property type="entry name" value="DCAF17"/>
    <property type="match status" value="1"/>
</dbReference>
<evidence type="ECO:0000313" key="1">
    <source>
        <dbReference type="Ensembl" id="ENSHCOP00000022758.1"/>
    </source>
</evidence>